<feature type="compositionally biased region" description="Basic residues" evidence="2">
    <location>
        <begin position="229"/>
        <end position="239"/>
    </location>
</feature>
<evidence type="ECO:0000256" key="3">
    <source>
        <dbReference type="SAM" id="SignalP"/>
    </source>
</evidence>
<evidence type="ECO:0000259" key="4">
    <source>
        <dbReference type="PROSITE" id="PS51406"/>
    </source>
</evidence>
<dbReference type="PROSITE" id="PS51406">
    <property type="entry name" value="FIBRINOGEN_C_2"/>
    <property type="match status" value="1"/>
</dbReference>
<evidence type="ECO:0000256" key="2">
    <source>
        <dbReference type="SAM" id="MobiDB-lite"/>
    </source>
</evidence>
<dbReference type="OMA" id="LMINHTH"/>
<dbReference type="Pfam" id="PF00147">
    <property type="entry name" value="Fibrinogen_C"/>
    <property type="match status" value="1"/>
</dbReference>
<feature type="coiled-coil region" evidence="1">
    <location>
        <begin position="87"/>
        <end position="142"/>
    </location>
</feature>
<dbReference type="KEGG" id="hazt:108681111"/>
<feature type="chain" id="PRO_5034158218" evidence="3">
    <location>
        <begin position="28"/>
        <end position="579"/>
    </location>
</feature>
<dbReference type="PANTHER" id="PTHR19143">
    <property type="entry name" value="FIBRINOGEN/TENASCIN/ANGIOPOEITIN"/>
    <property type="match status" value="1"/>
</dbReference>
<proteinExistence type="predicted"/>
<reference evidence="6" key="1">
    <citation type="submission" date="2025-08" db="UniProtKB">
        <authorList>
            <consortium name="RefSeq"/>
        </authorList>
    </citation>
    <scope>IDENTIFICATION</scope>
    <source>
        <tissue evidence="6">Whole organism</tissue>
    </source>
</reference>
<feature type="compositionally biased region" description="Low complexity" evidence="2">
    <location>
        <begin position="287"/>
        <end position="339"/>
    </location>
</feature>
<accession>A0A8B7PJC8</accession>
<evidence type="ECO:0000256" key="1">
    <source>
        <dbReference type="SAM" id="Coils"/>
    </source>
</evidence>
<dbReference type="NCBIfam" id="NF040941">
    <property type="entry name" value="GGGWT_bact"/>
    <property type="match status" value="1"/>
</dbReference>
<keyword evidence="3" id="KW-0732">Signal</keyword>
<organism evidence="5 6">
    <name type="scientific">Hyalella azteca</name>
    <name type="common">Amphipod</name>
    <dbReference type="NCBI Taxonomy" id="294128"/>
    <lineage>
        <taxon>Eukaryota</taxon>
        <taxon>Metazoa</taxon>
        <taxon>Ecdysozoa</taxon>
        <taxon>Arthropoda</taxon>
        <taxon>Crustacea</taxon>
        <taxon>Multicrustacea</taxon>
        <taxon>Malacostraca</taxon>
        <taxon>Eumalacostraca</taxon>
        <taxon>Peracarida</taxon>
        <taxon>Amphipoda</taxon>
        <taxon>Senticaudata</taxon>
        <taxon>Talitrida</taxon>
        <taxon>Talitroidea</taxon>
        <taxon>Hyalellidae</taxon>
        <taxon>Hyalella</taxon>
    </lineage>
</organism>
<sequence length="579" mass="64868">MASSSGLRSSHTAIWLIIAAFGAIVAAEEIRVAELIASKAPAEPLALTSARRSSKDTAAGNSEFIQNDKKKSSSDNEVFDGSTKGQLNLVLAELREVRSEIREARQEHGRLASGISEISGQVRTISERKDQIKKKIRKLTKSLSKKDHHRKVKSGLRALQQDHERILQAMSKAKILNRVSPRRNNRTNQANPDGTHAGKRSRMETNEVGLGEESDNVSEEEVVKPQKEHKNKKRGRGNHNHQEEIEEVTRESLPVVLSFEIERKSTTTTEPIEITTPELRSLVEDAITPIPSQAPSTTTTTTTTPGTTSATSTTSTSTTTSPPTMAATTTTTSITVPPESTEEPLPTNCYEVLQHGNWTSGIYTIQPNNMKPIQVWCDQRTDGGGWTIIVARKPQDKQEDFARKWQDYKNGFGDPSMEHWIGLEAMHQMTEAKKHELRVNITDWEDEEFQAQWKEFAVGSEERSYVLTIGRYASSSTAGDALKWHNSMKFSTVDNDNDALMGGHCARNNQGGWWYRGYRGCYQAHPTGLYQRLDQPSLTTTEASKTRSPELGPYLYWVNWRNSDLFPKTMFLMIRPSLN</sequence>
<dbReference type="OrthoDB" id="6145874at2759"/>
<dbReference type="SMART" id="SM00186">
    <property type="entry name" value="FBG"/>
    <property type="match status" value="1"/>
</dbReference>
<gene>
    <name evidence="6" type="primary">LOC108681111</name>
</gene>
<feature type="domain" description="Fibrinogen C-terminal" evidence="4">
    <location>
        <begin position="340"/>
        <end position="578"/>
    </location>
</feature>
<dbReference type="Gene3D" id="3.90.215.10">
    <property type="entry name" value="Gamma Fibrinogen, chain A, domain 1"/>
    <property type="match status" value="1"/>
</dbReference>
<dbReference type="InterPro" id="IPR014716">
    <property type="entry name" value="Fibrinogen_a/b/g_C_1"/>
</dbReference>
<dbReference type="InterPro" id="IPR036056">
    <property type="entry name" value="Fibrinogen-like_C"/>
</dbReference>
<name>A0A8B7PJC8_HYAAZ</name>
<evidence type="ECO:0000313" key="5">
    <source>
        <dbReference type="Proteomes" id="UP000694843"/>
    </source>
</evidence>
<dbReference type="Proteomes" id="UP000694843">
    <property type="component" value="Unplaced"/>
</dbReference>
<dbReference type="CDD" id="cd00087">
    <property type="entry name" value="FReD"/>
    <property type="match status" value="1"/>
</dbReference>
<evidence type="ECO:0000313" key="6">
    <source>
        <dbReference type="RefSeq" id="XP_018025587.1"/>
    </source>
</evidence>
<feature type="region of interest" description="Disordered" evidence="2">
    <location>
        <begin position="178"/>
        <end position="249"/>
    </location>
</feature>
<dbReference type="SUPFAM" id="SSF56496">
    <property type="entry name" value="Fibrinogen C-terminal domain-like"/>
    <property type="match status" value="1"/>
</dbReference>
<dbReference type="GO" id="GO:0005615">
    <property type="term" value="C:extracellular space"/>
    <property type="evidence" value="ECO:0007669"/>
    <property type="project" value="TreeGrafter"/>
</dbReference>
<dbReference type="RefSeq" id="XP_018025587.1">
    <property type="nucleotide sequence ID" value="XM_018170098.2"/>
</dbReference>
<feature type="compositionally biased region" description="Basic and acidic residues" evidence="2">
    <location>
        <begin position="240"/>
        <end position="249"/>
    </location>
</feature>
<dbReference type="InterPro" id="IPR002181">
    <property type="entry name" value="Fibrinogen_a/b/g_C_dom"/>
</dbReference>
<keyword evidence="1" id="KW-0175">Coiled coil</keyword>
<dbReference type="GeneID" id="108681111"/>
<protein>
    <submittedName>
        <fullName evidence="6">Angiopoietin-related protein 2-like</fullName>
    </submittedName>
</protein>
<dbReference type="AlphaFoldDB" id="A0A8B7PJC8"/>
<feature type="signal peptide" evidence="3">
    <location>
        <begin position="1"/>
        <end position="27"/>
    </location>
</feature>
<feature type="compositionally biased region" description="Acidic residues" evidence="2">
    <location>
        <begin position="210"/>
        <end position="220"/>
    </location>
</feature>
<dbReference type="InterPro" id="IPR050373">
    <property type="entry name" value="Fibrinogen_C-term_domain"/>
</dbReference>
<feature type="region of interest" description="Disordered" evidence="2">
    <location>
        <begin position="46"/>
        <end position="80"/>
    </location>
</feature>
<keyword evidence="5" id="KW-1185">Reference proteome</keyword>
<feature type="region of interest" description="Disordered" evidence="2">
    <location>
        <begin position="287"/>
        <end position="346"/>
    </location>
</feature>
<dbReference type="PANTHER" id="PTHR19143:SF327">
    <property type="entry name" value="FI21813P1-RELATED"/>
    <property type="match status" value="1"/>
</dbReference>